<dbReference type="AlphaFoldDB" id="A0A0D8JC03"/>
<dbReference type="Proteomes" id="UP000032544">
    <property type="component" value="Unassembled WGS sequence"/>
</dbReference>
<dbReference type="EMBL" id="JRHC01000001">
    <property type="protein sequence ID" value="KJF44056.1"/>
    <property type="molecule type" value="Genomic_DNA"/>
</dbReference>
<dbReference type="Pfam" id="PF01381">
    <property type="entry name" value="HTH_3"/>
    <property type="match status" value="1"/>
</dbReference>
<dbReference type="RefSeq" id="WP_045025616.1">
    <property type="nucleotide sequence ID" value="NZ_JRHC01000001.1"/>
</dbReference>
<dbReference type="PROSITE" id="PS50943">
    <property type="entry name" value="HTH_CROC1"/>
    <property type="match status" value="1"/>
</dbReference>
<dbReference type="CDD" id="cd00093">
    <property type="entry name" value="HTH_XRE"/>
    <property type="match status" value="1"/>
</dbReference>
<sequence>MLDIKSVIKSKGYTVTSLAEKMDIAQVSLSRIINGNPKVETLEKIATALDVDIRELFIPTKEEKQDFDFKCPNCGTELIVNKKK</sequence>
<feature type="domain" description="HTH cro/C1-type" evidence="1">
    <location>
        <begin position="4"/>
        <end position="56"/>
    </location>
</feature>
<organism evidence="2 3">
    <name type="scientific">Draconibacterium sediminis</name>
    <dbReference type="NCBI Taxonomy" id="1544798"/>
    <lineage>
        <taxon>Bacteria</taxon>
        <taxon>Pseudomonadati</taxon>
        <taxon>Bacteroidota</taxon>
        <taxon>Bacteroidia</taxon>
        <taxon>Marinilabiliales</taxon>
        <taxon>Prolixibacteraceae</taxon>
        <taxon>Draconibacterium</taxon>
    </lineage>
</organism>
<protein>
    <recommendedName>
        <fullName evidence="1">HTH cro/C1-type domain-containing protein</fullName>
    </recommendedName>
</protein>
<gene>
    <name evidence="2" type="ORF">LH29_00510</name>
</gene>
<dbReference type="GO" id="GO:0003677">
    <property type="term" value="F:DNA binding"/>
    <property type="evidence" value="ECO:0007669"/>
    <property type="project" value="InterPro"/>
</dbReference>
<dbReference type="InterPro" id="IPR001387">
    <property type="entry name" value="Cro/C1-type_HTH"/>
</dbReference>
<reference evidence="2 3" key="1">
    <citation type="submission" date="2014-09" db="EMBL/GenBank/DDBJ databases">
        <title>Draft Genome Sequence of Draconibacterium sp. JN14CK-3.</title>
        <authorList>
            <person name="Dong C."/>
            <person name="Lai Q."/>
            <person name="Shao Z."/>
        </authorList>
    </citation>
    <scope>NUCLEOTIDE SEQUENCE [LARGE SCALE GENOMIC DNA]</scope>
    <source>
        <strain evidence="2 3">JN14CK-3</strain>
    </source>
</reference>
<keyword evidence="3" id="KW-1185">Reference proteome</keyword>
<name>A0A0D8JC03_9BACT</name>
<dbReference type="SMART" id="SM00530">
    <property type="entry name" value="HTH_XRE"/>
    <property type="match status" value="1"/>
</dbReference>
<proteinExistence type="predicted"/>
<dbReference type="OrthoDB" id="1004171at2"/>
<evidence type="ECO:0000259" key="1">
    <source>
        <dbReference type="PROSITE" id="PS50943"/>
    </source>
</evidence>
<dbReference type="STRING" id="1544798.LH29_00510"/>
<evidence type="ECO:0000313" key="2">
    <source>
        <dbReference type="EMBL" id="KJF44056.1"/>
    </source>
</evidence>
<comment type="caution">
    <text evidence="2">The sequence shown here is derived from an EMBL/GenBank/DDBJ whole genome shotgun (WGS) entry which is preliminary data.</text>
</comment>
<accession>A0A0D8JC03</accession>
<evidence type="ECO:0000313" key="3">
    <source>
        <dbReference type="Proteomes" id="UP000032544"/>
    </source>
</evidence>
<dbReference type="PATRIC" id="fig|1544798.3.peg.104"/>
<dbReference type="InterPro" id="IPR010982">
    <property type="entry name" value="Lambda_DNA-bd_dom_sf"/>
</dbReference>
<dbReference type="Gene3D" id="1.10.260.40">
    <property type="entry name" value="lambda repressor-like DNA-binding domains"/>
    <property type="match status" value="1"/>
</dbReference>
<dbReference type="SUPFAM" id="SSF47413">
    <property type="entry name" value="lambda repressor-like DNA-binding domains"/>
    <property type="match status" value="1"/>
</dbReference>